<dbReference type="SUPFAM" id="SSF53223">
    <property type="entry name" value="Aminoacid dehydrogenase-like, N-terminal domain"/>
    <property type="match status" value="1"/>
</dbReference>
<feature type="domain" description="Quinate/shikimate 5-dehydrogenase/glutamyl-tRNA reductase" evidence="9">
    <location>
        <begin position="151"/>
        <end position="228"/>
    </location>
</feature>
<keyword evidence="4 8" id="KW-0521">NADP</keyword>
<dbReference type="Pfam" id="PF18317">
    <property type="entry name" value="SDH_C"/>
    <property type="match status" value="1"/>
</dbReference>
<feature type="binding site" evidence="8">
    <location>
        <position position="258"/>
    </location>
    <ligand>
        <name>shikimate</name>
        <dbReference type="ChEBI" id="CHEBI:36208"/>
    </ligand>
</feature>
<keyword evidence="5 8" id="KW-0560">Oxidoreductase</keyword>
<dbReference type="HAMAP" id="MF_00222">
    <property type="entry name" value="Shikimate_DH_AroE"/>
    <property type="match status" value="1"/>
</dbReference>
<dbReference type="InterPro" id="IPR022893">
    <property type="entry name" value="Shikimate_DH_fam"/>
</dbReference>
<sequence length="318" mass="33184">MTQAFDPRTGAAGVDDIEAGDIAAMPAPRRIGGHTALAGVIGWPVEHSRSPLMHNFWLAQYGIDGAYVPLPVRPGAFDVAVHGLRAAGFRGANVTIPHKEAAFRIVDRLDRSARRSGSVNTLVFAPDGAIEGFSTDGDGFVANVEAHGVVVKGGRALLLGAGGAARAIAASLLDRGVALTIANRTPARAHELADAMRADADAGTMVDVAPWDALDTVLPGCDMLVNTTSLGMDGGPAGGLPVDLARAASTLVVCDIVYVPRQTVLLHDAAARGLRYVDGLGMLIHQARLGFRKWFGTDPVIGPEVEALLDADLRGERR</sequence>
<evidence type="ECO:0000259" key="11">
    <source>
        <dbReference type="Pfam" id="PF18317"/>
    </source>
</evidence>
<dbReference type="InterPro" id="IPR036291">
    <property type="entry name" value="NAD(P)-bd_dom_sf"/>
</dbReference>
<dbReference type="Gene3D" id="3.40.50.10860">
    <property type="entry name" value="Leucine Dehydrogenase, chain A, domain 1"/>
    <property type="match status" value="1"/>
</dbReference>
<organism evidence="12 13">
    <name type="scientific">Novacetimonas hansenii</name>
    <name type="common">Komagataeibacter hansenii</name>
    <dbReference type="NCBI Taxonomy" id="436"/>
    <lineage>
        <taxon>Bacteria</taxon>
        <taxon>Pseudomonadati</taxon>
        <taxon>Pseudomonadota</taxon>
        <taxon>Alphaproteobacteria</taxon>
        <taxon>Acetobacterales</taxon>
        <taxon>Acetobacteraceae</taxon>
        <taxon>Novacetimonas</taxon>
    </lineage>
</organism>
<evidence type="ECO:0000259" key="10">
    <source>
        <dbReference type="Pfam" id="PF08501"/>
    </source>
</evidence>
<feature type="binding site" evidence="8">
    <location>
        <position position="136"/>
    </location>
    <ligand>
        <name>shikimate</name>
        <dbReference type="ChEBI" id="CHEBI:36208"/>
    </ligand>
</feature>
<comment type="catalytic activity">
    <reaction evidence="7 8">
        <text>shikimate + NADP(+) = 3-dehydroshikimate + NADPH + H(+)</text>
        <dbReference type="Rhea" id="RHEA:17737"/>
        <dbReference type="ChEBI" id="CHEBI:15378"/>
        <dbReference type="ChEBI" id="CHEBI:16630"/>
        <dbReference type="ChEBI" id="CHEBI:36208"/>
        <dbReference type="ChEBI" id="CHEBI:57783"/>
        <dbReference type="ChEBI" id="CHEBI:58349"/>
        <dbReference type="EC" id="1.1.1.25"/>
    </reaction>
</comment>
<dbReference type="NCBIfam" id="TIGR00507">
    <property type="entry name" value="aroE"/>
    <property type="match status" value="1"/>
</dbReference>
<name>A0ABQ0SE77_NOVHA</name>
<feature type="active site" description="Proton acceptor" evidence="8">
    <location>
        <position position="99"/>
    </location>
</feature>
<evidence type="ECO:0000256" key="6">
    <source>
        <dbReference type="ARBA" id="ARBA00023141"/>
    </source>
</evidence>
<evidence type="ECO:0000256" key="8">
    <source>
        <dbReference type="HAMAP-Rule" id="MF_00222"/>
    </source>
</evidence>
<dbReference type="EMBL" id="BJNN01000082">
    <property type="protein sequence ID" value="GEC63566.1"/>
    <property type="molecule type" value="Genomic_DNA"/>
</dbReference>
<feature type="domain" description="SDH C-terminal" evidence="11">
    <location>
        <begin position="279"/>
        <end position="299"/>
    </location>
</feature>
<comment type="caution">
    <text evidence="12">The sequence shown here is derived from an EMBL/GenBank/DDBJ whole genome shotgun (WGS) entry which is preliminary data.</text>
</comment>
<dbReference type="InterPro" id="IPR041121">
    <property type="entry name" value="SDH_C"/>
</dbReference>
<evidence type="ECO:0000259" key="9">
    <source>
        <dbReference type="Pfam" id="PF01488"/>
    </source>
</evidence>
<feature type="binding site" evidence="8">
    <location>
        <begin position="48"/>
        <end position="50"/>
    </location>
    <ligand>
        <name>shikimate</name>
        <dbReference type="ChEBI" id="CHEBI:36208"/>
    </ligand>
</feature>
<feature type="binding site" evidence="8">
    <location>
        <position position="279"/>
    </location>
    <ligand>
        <name>NADP(+)</name>
        <dbReference type="ChEBI" id="CHEBI:58349"/>
    </ligand>
</feature>
<dbReference type="InterPro" id="IPR006151">
    <property type="entry name" value="Shikm_DH/Glu-tRNA_Rdtase"/>
</dbReference>
<feature type="binding site" evidence="8">
    <location>
        <position position="120"/>
    </location>
    <ligand>
        <name>shikimate</name>
        <dbReference type="ChEBI" id="CHEBI:36208"/>
    </ligand>
</feature>
<evidence type="ECO:0000256" key="4">
    <source>
        <dbReference type="ARBA" id="ARBA00022857"/>
    </source>
</evidence>
<feature type="domain" description="Shikimate dehydrogenase substrate binding N-terminal" evidence="10">
    <location>
        <begin position="40"/>
        <end position="122"/>
    </location>
</feature>
<dbReference type="InterPro" id="IPR046346">
    <property type="entry name" value="Aminoacid_DH-like_N_sf"/>
</dbReference>
<dbReference type="Proteomes" id="UP000319478">
    <property type="component" value="Unassembled WGS sequence"/>
</dbReference>
<dbReference type="NCBIfam" id="NF001312">
    <property type="entry name" value="PRK00258.1-4"/>
    <property type="match status" value="1"/>
</dbReference>
<evidence type="ECO:0000256" key="7">
    <source>
        <dbReference type="ARBA" id="ARBA00049442"/>
    </source>
</evidence>
<dbReference type="CDD" id="cd01065">
    <property type="entry name" value="NAD_bind_Shikimate_DH"/>
    <property type="match status" value="1"/>
</dbReference>
<dbReference type="Gene3D" id="3.40.50.720">
    <property type="entry name" value="NAD(P)-binding Rossmann-like Domain"/>
    <property type="match status" value="1"/>
</dbReference>
<dbReference type="Pfam" id="PF01488">
    <property type="entry name" value="Shikimate_DH"/>
    <property type="match status" value="1"/>
</dbReference>
<keyword evidence="6 8" id="KW-0057">Aromatic amino acid biosynthesis</keyword>
<feature type="binding site" evidence="8">
    <location>
        <position position="95"/>
    </location>
    <ligand>
        <name>shikimate</name>
        <dbReference type="ChEBI" id="CHEBI:36208"/>
    </ligand>
</feature>
<evidence type="ECO:0000256" key="2">
    <source>
        <dbReference type="ARBA" id="ARBA00012962"/>
    </source>
</evidence>
<dbReference type="Pfam" id="PF08501">
    <property type="entry name" value="Shikimate_dh_N"/>
    <property type="match status" value="1"/>
</dbReference>
<comment type="subunit">
    <text evidence="8">Homodimer.</text>
</comment>
<gene>
    <name evidence="12" type="primary">aroE_1</name>
    <name evidence="8" type="synonym">aroE</name>
    <name evidence="12" type="ORF">GHA01_14150</name>
</gene>
<dbReference type="InterPro" id="IPR013708">
    <property type="entry name" value="Shikimate_DH-bd_N"/>
</dbReference>
<feature type="binding site" evidence="8">
    <location>
        <position position="286"/>
    </location>
    <ligand>
        <name>shikimate</name>
        <dbReference type="ChEBI" id="CHEBI:36208"/>
    </ligand>
</feature>
<comment type="function">
    <text evidence="8">Involved in the biosynthesis of the chorismate, which leads to the biosynthesis of aromatic amino acids. Catalyzes the reversible NADPH linked reduction of 3-dehydroshikimate (DHSA) to yield shikimate (SA).</text>
</comment>
<evidence type="ECO:0000256" key="1">
    <source>
        <dbReference type="ARBA" id="ARBA00004871"/>
    </source>
</evidence>
<proteinExistence type="inferred from homology"/>
<feature type="binding site" evidence="8">
    <location>
        <position position="256"/>
    </location>
    <ligand>
        <name>NADP(+)</name>
        <dbReference type="ChEBI" id="CHEBI:58349"/>
    </ligand>
</feature>
<dbReference type="InterPro" id="IPR011342">
    <property type="entry name" value="Shikimate_DH"/>
</dbReference>
<comment type="similarity">
    <text evidence="8">Belongs to the shikimate dehydrogenase family.</text>
</comment>
<accession>A0ABQ0SE77</accession>
<evidence type="ECO:0000256" key="3">
    <source>
        <dbReference type="ARBA" id="ARBA00022605"/>
    </source>
</evidence>
<dbReference type="PANTHER" id="PTHR21089">
    <property type="entry name" value="SHIKIMATE DEHYDROGENASE"/>
    <property type="match status" value="1"/>
</dbReference>
<dbReference type="SUPFAM" id="SSF51735">
    <property type="entry name" value="NAD(P)-binding Rossmann-fold domains"/>
    <property type="match status" value="1"/>
</dbReference>
<protein>
    <recommendedName>
        <fullName evidence="2 8">Shikimate dehydrogenase (NADP(+))</fullName>
        <shortName evidence="8">SDH</shortName>
        <ecNumber evidence="2 8">1.1.1.25</ecNumber>
    </recommendedName>
</protein>
<evidence type="ECO:0000313" key="13">
    <source>
        <dbReference type="Proteomes" id="UP000319478"/>
    </source>
</evidence>
<dbReference type="PANTHER" id="PTHR21089:SF1">
    <property type="entry name" value="BIFUNCTIONAL 3-DEHYDROQUINATE DEHYDRATASE_SHIKIMATE DEHYDROGENASE, CHLOROPLASTIC"/>
    <property type="match status" value="1"/>
</dbReference>
<comment type="caution">
    <text evidence="8">Lacks conserved residue(s) required for the propagation of feature annotation.</text>
</comment>
<keyword evidence="13" id="KW-1185">Reference proteome</keyword>
<feature type="binding site" evidence="8">
    <location>
        <begin position="183"/>
        <end position="188"/>
    </location>
    <ligand>
        <name>NADP(+)</name>
        <dbReference type="ChEBI" id="CHEBI:58349"/>
    </ligand>
</feature>
<dbReference type="EC" id="1.1.1.25" evidence="2 8"/>
<keyword evidence="3 8" id="KW-0028">Amino-acid biosynthesis</keyword>
<evidence type="ECO:0000313" key="12">
    <source>
        <dbReference type="EMBL" id="GEC63566.1"/>
    </source>
</evidence>
<comment type="pathway">
    <text evidence="1 8">Metabolic intermediate biosynthesis; chorismate biosynthesis; chorismate from D-erythrose 4-phosphate and phosphoenolpyruvate: step 4/7.</text>
</comment>
<evidence type="ECO:0000256" key="5">
    <source>
        <dbReference type="ARBA" id="ARBA00023002"/>
    </source>
</evidence>
<reference evidence="12 13" key="1">
    <citation type="submission" date="2019-06" db="EMBL/GenBank/DDBJ databases">
        <title>Whole genome shotgun sequence of Komagataeibacter hansenii NBRC 14820.</title>
        <authorList>
            <person name="Hosoyama A."/>
            <person name="Uohara A."/>
            <person name="Ohji S."/>
            <person name="Ichikawa N."/>
        </authorList>
    </citation>
    <scope>NUCLEOTIDE SEQUENCE [LARGE SCALE GENOMIC DNA]</scope>
    <source>
        <strain evidence="12 13">NBRC 14820</strain>
    </source>
</reference>
<feature type="binding site" evidence="8">
    <location>
        <begin position="160"/>
        <end position="164"/>
    </location>
    <ligand>
        <name>NADP(+)</name>
        <dbReference type="ChEBI" id="CHEBI:58349"/>
    </ligand>
</feature>